<dbReference type="EMBL" id="CP090893">
    <property type="protein sequence ID" value="ULU00808.1"/>
    <property type="molecule type" value="Genomic_DNA"/>
</dbReference>
<dbReference type="Pfam" id="PF17906">
    <property type="entry name" value="HTH_48"/>
    <property type="match status" value="1"/>
</dbReference>
<proteinExistence type="predicted"/>
<organism evidence="2 3">
    <name type="scientific">Caenorhabditis briggsae</name>
    <dbReference type="NCBI Taxonomy" id="6238"/>
    <lineage>
        <taxon>Eukaryota</taxon>
        <taxon>Metazoa</taxon>
        <taxon>Ecdysozoa</taxon>
        <taxon>Nematoda</taxon>
        <taxon>Chromadorea</taxon>
        <taxon>Rhabditida</taxon>
        <taxon>Rhabditina</taxon>
        <taxon>Rhabditomorpha</taxon>
        <taxon>Rhabditoidea</taxon>
        <taxon>Rhabditidae</taxon>
        <taxon>Peloderinae</taxon>
        <taxon>Caenorhabditis</taxon>
    </lineage>
</organism>
<sequence length="100" mass="11617">MTENLLDDHHALRGVFLFMFLQGHSSNEARRTMCEVLGADTIPRTTIKFWFKRFEEGNYNLEKTEPRKASSQYRRRYFNDTGGRAPGYFTGSIFDSPPST</sequence>
<gene>
    <name evidence="2" type="ORF">L3Y34_001316</name>
</gene>
<dbReference type="InterPro" id="IPR041426">
    <property type="entry name" value="Mos1_HTH"/>
</dbReference>
<evidence type="ECO:0000313" key="2">
    <source>
        <dbReference type="EMBL" id="ULU00808.1"/>
    </source>
</evidence>
<evidence type="ECO:0000313" key="3">
    <source>
        <dbReference type="Proteomes" id="UP000827892"/>
    </source>
</evidence>
<dbReference type="Gene3D" id="1.10.10.1450">
    <property type="match status" value="1"/>
</dbReference>
<feature type="domain" description="Mos1 transposase HTH" evidence="1">
    <location>
        <begin position="9"/>
        <end position="58"/>
    </location>
</feature>
<evidence type="ECO:0000259" key="1">
    <source>
        <dbReference type="Pfam" id="PF17906"/>
    </source>
</evidence>
<protein>
    <recommendedName>
        <fullName evidence="1">Mos1 transposase HTH domain-containing protein</fullName>
    </recommendedName>
</protein>
<dbReference type="Proteomes" id="UP000827892">
    <property type="component" value="Chromosome III"/>
</dbReference>
<dbReference type="AlphaFoldDB" id="A0AAE9DBW5"/>
<name>A0AAE9DBW5_CAEBR</name>
<accession>A0AAE9DBW5</accession>
<reference evidence="2 3" key="1">
    <citation type="submission" date="2022-05" db="EMBL/GenBank/DDBJ databases">
        <title>Chromosome-level reference genomes for two strains of Caenorhabditis briggsae: an improved platform for comparative genomics.</title>
        <authorList>
            <person name="Stevens L."/>
            <person name="Andersen E.C."/>
        </authorList>
    </citation>
    <scope>NUCLEOTIDE SEQUENCE [LARGE SCALE GENOMIC DNA]</scope>
    <source>
        <strain evidence="2">QX1410_ONT</strain>
        <tissue evidence="2">Whole-organism</tissue>
    </source>
</reference>